<name>A0A194SDI3_RHOGW</name>
<dbReference type="SUPFAM" id="SSF53927">
    <property type="entry name" value="Cytidine deaminase-like"/>
    <property type="match status" value="1"/>
</dbReference>
<feature type="compositionally biased region" description="Pro residues" evidence="2">
    <location>
        <begin position="234"/>
        <end position="251"/>
    </location>
</feature>
<gene>
    <name evidence="4" type="ORF">RHOBADRAFT_51307</name>
</gene>
<dbReference type="InterPro" id="IPR002125">
    <property type="entry name" value="CMP_dCMP_dom"/>
</dbReference>
<dbReference type="EMBL" id="KQ474074">
    <property type="protein sequence ID" value="KPV77456.1"/>
    <property type="molecule type" value="Genomic_DNA"/>
</dbReference>
<dbReference type="GO" id="GO:0052717">
    <property type="term" value="F:tRNA-specific adenosine-34 deaminase activity"/>
    <property type="evidence" value="ECO:0007669"/>
    <property type="project" value="TreeGrafter"/>
</dbReference>
<accession>A0A194SDI3</accession>
<evidence type="ECO:0000313" key="5">
    <source>
        <dbReference type="Proteomes" id="UP000053890"/>
    </source>
</evidence>
<feature type="domain" description="CMP/dCMP-type deaminase" evidence="3">
    <location>
        <begin position="13"/>
        <end position="159"/>
    </location>
</feature>
<evidence type="ECO:0000313" key="4">
    <source>
        <dbReference type="EMBL" id="KPV77456.1"/>
    </source>
</evidence>
<dbReference type="PANTHER" id="PTHR11079:SF149">
    <property type="entry name" value="TRNA-SPECIFIC ADENOSINE DEAMINASE 2"/>
    <property type="match status" value="1"/>
</dbReference>
<dbReference type="Gene3D" id="3.40.140.10">
    <property type="entry name" value="Cytidine Deaminase, domain 2"/>
    <property type="match status" value="1"/>
</dbReference>
<dbReference type="RefSeq" id="XP_018273505.1">
    <property type="nucleotide sequence ID" value="XM_018415769.1"/>
</dbReference>
<dbReference type="OMA" id="VGCVIVM"/>
<proteinExistence type="predicted"/>
<dbReference type="Proteomes" id="UP000053890">
    <property type="component" value="Unassembled WGS sequence"/>
</dbReference>
<dbReference type="GO" id="GO:0005634">
    <property type="term" value="C:nucleus"/>
    <property type="evidence" value="ECO:0007669"/>
    <property type="project" value="TreeGrafter"/>
</dbReference>
<keyword evidence="1" id="KW-0378">Hydrolase</keyword>
<dbReference type="STRING" id="578459.A0A194SDI3"/>
<evidence type="ECO:0000259" key="3">
    <source>
        <dbReference type="PROSITE" id="PS51747"/>
    </source>
</evidence>
<dbReference type="OrthoDB" id="1701769at2759"/>
<keyword evidence="5" id="KW-1185">Reference proteome</keyword>
<dbReference type="PROSITE" id="PS51747">
    <property type="entry name" value="CYT_DCMP_DEAMINASES_2"/>
    <property type="match status" value="1"/>
</dbReference>
<dbReference type="Pfam" id="PF00383">
    <property type="entry name" value="dCMP_cyt_deam_1"/>
    <property type="match status" value="1"/>
</dbReference>
<dbReference type="GeneID" id="28976217"/>
<evidence type="ECO:0000256" key="1">
    <source>
        <dbReference type="ARBA" id="ARBA00022801"/>
    </source>
</evidence>
<dbReference type="CDD" id="cd01285">
    <property type="entry name" value="nucleoside_deaminase"/>
    <property type="match status" value="1"/>
</dbReference>
<dbReference type="GO" id="GO:0002100">
    <property type="term" value="P:tRNA wobble adenosine to inosine editing"/>
    <property type="evidence" value="ECO:0007669"/>
    <property type="project" value="TreeGrafter"/>
</dbReference>
<dbReference type="PANTHER" id="PTHR11079">
    <property type="entry name" value="CYTOSINE DEAMINASE FAMILY MEMBER"/>
    <property type="match status" value="1"/>
</dbReference>
<feature type="region of interest" description="Disordered" evidence="2">
    <location>
        <begin position="197"/>
        <end position="251"/>
    </location>
</feature>
<dbReference type="AlphaFoldDB" id="A0A194SDI3"/>
<protein>
    <recommendedName>
        <fullName evidence="3">CMP/dCMP-type deaminase domain-containing protein</fullName>
    </recommendedName>
</protein>
<reference evidence="4 5" key="1">
    <citation type="journal article" date="2015" name="Front. Microbiol.">
        <title>Genome sequence of the plant growth promoting endophytic yeast Rhodotorula graminis WP1.</title>
        <authorList>
            <person name="Firrincieli A."/>
            <person name="Otillar R."/>
            <person name="Salamov A."/>
            <person name="Schmutz J."/>
            <person name="Khan Z."/>
            <person name="Redman R.S."/>
            <person name="Fleck N.D."/>
            <person name="Lindquist E."/>
            <person name="Grigoriev I.V."/>
            <person name="Doty S.L."/>
        </authorList>
    </citation>
    <scope>NUCLEOTIDE SEQUENCE [LARGE SCALE GENOMIC DNA]</scope>
    <source>
        <strain evidence="4 5">WP1</strain>
    </source>
</reference>
<feature type="compositionally biased region" description="Low complexity" evidence="2">
    <location>
        <begin position="218"/>
        <end position="233"/>
    </location>
</feature>
<sequence>MDNTMIMREDQSDADLAFMDEAVLMAEEALHAKEIPVGCVLVHDGRIVARGRNRTNEGRNATLHAEFDALRHLLPDRSHSVTPQLVRPFTPQLDDVLAVSGGANDPAQRKVWQTPLKGVALYVTVEPCLMCASAMRQVGIDKVFYGCANDRFGGTGGVQSIHSDPRLLYAPPYPAVGGYRREEAIMLLRRFYISENTSAPNPKRKNNRVLKTDIPEVAPSRSPSLASRSSTPNLAPPSPAPAPLAPAIPTI</sequence>
<organism evidence="4 5">
    <name type="scientific">Rhodotorula graminis (strain WP1)</name>
    <dbReference type="NCBI Taxonomy" id="578459"/>
    <lineage>
        <taxon>Eukaryota</taxon>
        <taxon>Fungi</taxon>
        <taxon>Dikarya</taxon>
        <taxon>Basidiomycota</taxon>
        <taxon>Pucciniomycotina</taxon>
        <taxon>Microbotryomycetes</taxon>
        <taxon>Sporidiobolales</taxon>
        <taxon>Sporidiobolaceae</taxon>
        <taxon>Rhodotorula</taxon>
    </lineage>
</organism>
<dbReference type="GO" id="GO:0005737">
    <property type="term" value="C:cytoplasm"/>
    <property type="evidence" value="ECO:0007669"/>
    <property type="project" value="TreeGrafter"/>
</dbReference>
<evidence type="ECO:0000256" key="2">
    <source>
        <dbReference type="SAM" id="MobiDB-lite"/>
    </source>
</evidence>
<dbReference type="InterPro" id="IPR016193">
    <property type="entry name" value="Cytidine_deaminase-like"/>
</dbReference>